<dbReference type="PANTHER" id="PTHR36156">
    <property type="entry name" value="SLR2101 PROTEIN"/>
    <property type="match status" value="1"/>
</dbReference>
<proteinExistence type="predicted"/>
<dbReference type="InterPro" id="IPR013096">
    <property type="entry name" value="Cupin_2"/>
</dbReference>
<dbReference type="Pfam" id="PF07883">
    <property type="entry name" value="Cupin_2"/>
    <property type="match status" value="1"/>
</dbReference>
<dbReference type="EMBL" id="JAADYS010001853">
    <property type="protein sequence ID" value="KAF4460805.1"/>
    <property type="molecule type" value="Genomic_DNA"/>
</dbReference>
<sequence length="166" mass="18194">MASDTPERFSTPRRYVTHHNENGIATVSAHPNSEVKAFGDGSQGIPLWSAIASPADISNRGFEQPADISTSSSGSFFTAYDLPPKYDGPFHRSITIDYVFVFKGTVVLTMEDGTRVTLGEGDTIVQRGTMHKWSNGGDGWARMVSVMMPAMPAIDNGREIEPHWPY</sequence>
<dbReference type="CDD" id="cd02231">
    <property type="entry name" value="cupin_BLL6423-like"/>
    <property type="match status" value="1"/>
</dbReference>
<dbReference type="InterPro" id="IPR011051">
    <property type="entry name" value="RmlC_Cupin_sf"/>
</dbReference>
<dbReference type="InterPro" id="IPR014710">
    <property type="entry name" value="RmlC-like_jellyroll"/>
</dbReference>
<dbReference type="Gene3D" id="2.60.120.10">
    <property type="entry name" value="Jelly Rolls"/>
    <property type="match status" value="1"/>
</dbReference>
<evidence type="ECO:0000313" key="3">
    <source>
        <dbReference type="Proteomes" id="UP000554235"/>
    </source>
</evidence>
<dbReference type="PANTHER" id="PTHR36156:SF2">
    <property type="entry name" value="CUPIN TYPE-2 DOMAIN-CONTAINING PROTEIN"/>
    <property type="match status" value="1"/>
</dbReference>
<protein>
    <submittedName>
        <fullName evidence="2">Cupin domain</fullName>
    </submittedName>
</protein>
<evidence type="ECO:0000313" key="2">
    <source>
        <dbReference type="EMBL" id="KAF4460805.1"/>
    </source>
</evidence>
<dbReference type="InterPro" id="IPR047142">
    <property type="entry name" value="OryJ/VirC-like"/>
</dbReference>
<feature type="domain" description="Cupin type-2" evidence="1">
    <location>
        <begin position="81"/>
        <end position="146"/>
    </location>
</feature>
<comment type="caution">
    <text evidence="2">The sequence shown here is derived from an EMBL/GenBank/DDBJ whole genome shotgun (WGS) entry which is preliminary data.</text>
</comment>
<dbReference type="AlphaFoldDB" id="A0A8H4L333"/>
<organism evidence="2 3">
    <name type="scientific">Fusarium albosuccineum</name>
    <dbReference type="NCBI Taxonomy" id="1237068"/>
    <lineage>
        <taxon>Eukaryota</taxon>
        <taxon>Fungi</taxon>
        <taxon>Dikarya</taxon>
        <taxon>Ascomycota</taxon>
        <taxon>Pezizomycotina</taxon>
        <taxon>Sordariomycetes</taxon>
        <taxon>Hypocreomycetidae</taxon>
        <taxon>Hypocreales</taxon>
        <taxon>Nectriaceae</taxon>
        <taxon>Fusarium</taxon>
        <taxon>Fusarium decemcellulare species complex</taxon>
    </lineage>
</organism>
<gene>
    <name evidence="2" type="ORF">FALBO_12407</name>
</gene>
<keyword evidence="3" id="KW-1185">Reference proteome</keyword>
<accession>A0A8H4L333</accession>
<name>A0A8H4L333_9HYPO</name>
<dbReference type="SUPFAM" id="SSF51182">
    <property type="entry name" value="RmlC-like cupins"/>
    <property type="match status" value="1"/>
</dbReference>
<dbReference type="OrthoDB" id="5840532at2759"/>
<dbReference type="Proteomes" id="UP000554235">
    <property type="component" value="Unassembled WGS sequence"/>
</dbReference>
<evidence type="ECO:0000259" key="1">
    <source>
        <dbReference type="Pfam" id="PF07883"/>
    </source>
</evidence>
<reference evidence="2 3" key="1">
    <citation type="submission" date="2020-01" db="EMBL/GenBank/DDBJ databases">
        <title>Identification and distribution of gene clusters putatively required for synthesis of sphingolipid metabolism inhibitors in phylogenetically diverse species of the filamentous fungus Fusarium.</title>
        <authorList>
            <person name="Kim H.-S."/>
            <person name="Busman M."/>
            <person name="Brown D.W."/>
            <person name="Divon H."/>
            <person name="Uhlig S."/>
            <person name="Proctor R.H."/>
        </authorList>
    </citation>
    <scope>NUCLEOTIDE SEQUENCE [LARGE SCALE GENOMIC DNA]</scope>
    <source>
        <strain evidence="2 3">NRRL 20459</strain>
    </source>
</reference>